<evidence type="ECO:0000256" key="3">
    <source>
        <dbReference type="ARBA" id="ARBA00022989"/>
    </source>
</evidence>
<keyword evidence="4 5" id="KW-0472">Membrane</keyword>
<evidence type="ECO:0000256" key="2">
    <source>
        <dbReference type="ARBA" id="ARBA00022692"/>
    </source>
</evidence>
<proteinExistence type="predicted"/>
<dbReference type="EMBL" id="KN557307">
    <property type="protein sequence ID" value="KHJ87655.1"/>
    <property type="molecule type" value="Genomic_DNA"/>
</dbReference>
<dbReference type="PANTHER" id="PTHR43220:SF21">
    <property type="entry name" value="TRANSMEMBRANE PROTEIN 41A"/>
    <property type="match status" value="1"/>
</dbReference>
<evidence type="ECO:0000256" key="5">
    <source>
        <dbReference type="SAM" id="Phobius"/>
    </source>
</evidence>
<comment type="subcellular location">
    <subcellularLocation>
        <location evidence="1">Membrane</location>
        <topology evidence="1">Multi-pass membrane protein</topology>
    </subcellularLocation>
</comment>
<protein>
    <submittedName>
        <fullName evidence="6">Uncharacterized protein</fullName>
    </submittedName>
</protein>
<dbReference type="PANTHER" id="PTHR43220">
    <property type="match status" value="1"/>
</dbReference>
<dbReference type="Proteomes" id="UP000053660">
    <property type="component" value="Unassembled WGS sequence"/>
</dbReference>
<evidence type="ECO:0000313" key="6">
    <source>
        <dbReference type="EMBL" id="KHJ87655.1"/>
    </source>
</evidence>
<dbReference type="OrthoDB" id="5844836at2759"/>
<evidence type="ECO:0000256" key="1">
    <source>
        <dbReference type="ARBA" id="ARBA00004141"/>
    </source>
</evidence>
<keyword evidence="3 5" id="KW-1133">Transmembrane helix</keyword>
<feature type="transmembrane region" description="Helical" evidence="5">
    <location>
        <begin position="51"/>
        <end position="77"/>
    </location>
</feature>
<keyword evidence="7" id="KW-1185">Reference proteome</keyword>
<name>A0A0B1SWY6_OESDE</name>
<reference evidence="6 7" key="1">
    <citation type="submission" date="2014-03" db="EMBL/GenBank/DDBJ databases">
        <title>Draft genome of the hookworm Oesophagostomum dentatum.</title>
        <authorList>
            <person name="Mitreva M."/>
        </authorList>
    </citation>
    <scope>NUCLEOTIDE SEQUENCE [LARGE SCALE GENOMIC DNA]</scope>
    <source>
        <strain evidence="6 7">OD-Hann</strain>
    </source>
</reference>
<evidence type="ECO:0000313" key="7">
    <source>
        <dbReference type="Proteomes" id="UP000053660"/>
    </source>
</evidence>
<sequence length="78" mass="9112">MKPVIDRCLKNRLTVLRRKIVMERGQLFMFLLGARVLPFCPHWLLNICSPFVGISLLTHAVTVLIGLFITFFIYLFFL</sequence>
<dbReference type="InterPro" id="IPR045014">
    <property type="entry name" value="TM41A/B"/>
</dbReference>
<evidence type="ECO:0000256" key="4">
    <source>
        <dbReference type="ARBA" id="ARBA00023136"/>
    </source>
</evidence>
<dbReference type="GO" id="GO:0016020">
    <property type="term" value="C:membrane"/>
    <property type="evidence" value="ECO:0007669"/>
    <property type="project" value="UniProtKB-SubCell"/>
</dbReference>
<gene>
    <name evidence="6" type="ORF">OESDEN_12566</name>
</gene>
<accession>A0A0B1SWY6</accession>
<keyword evidence="2 5" id="KW-0812">Transmembrane</keyword>
<dbReference type="AlphaFoldDB" id="A0A0B1SWY6"/>
<feature type="transmembrane region" description="Helical" evidence="5">
    <location>
        <begin position="27"/>
        <end position="45"/>
    </location>
</feature>
<organism evidence="6 7">
    <name type="scientific">Oesophagostomum dentatum</name>
    <name type="common">Nodular worm</name>
    <dbReference type="NCBI Taxonomy" id="61180"/>
    <lineage>
        <taxon>Eukaryota</taxon>
        <taxon>Metazoa</taxon>
        <taxon>Ecdysozoa</taxon>
        <taxon>Nematoda</taxon>
        <taxon>Chromadorea</taxon>
        <taxon>Rhabditida</taxon>
        <taxon>Rhabditina</taxon>
        <taxon>Rhabditomorpha</taxon>
        <taxon>Strongyloidea</taxon>
        <taxon>Strongylidae</taxon>
        <taxon>Oesophagostomum</taxon>
    </lineage>
</organism>